<evidence type="ECO:0000256" key="1">
    <source>
        <dbReference type="ARBA" id="ARBA00004141"/>
    </source>
</evidence>
<dbReference type="KEGG" id="saal:L336_0910"/>
<dbReference type="PANTHER" id="PTHR11706:SF33">
    <property type="entry name" value="NATURAL RESISTANCE-ASSOCIATED MACROPHAGE PROTEIN 2"/>
    <property type="match status" value="1"/>
</dbReference>
<dbReference type="EMBL" id="CP005957">
    <property type="protein sequence ID" value="AGL62610.1"/>
    <property type="molecule type" value="Genomic_DNA"/>
</dbReference>
<dbReference type="GO" id="GO:0005384">
    <property type="term" value="F:manganese ion transmembrane transporter activity"/>
    <property type="evidence" value="ECO:0007669"/>
    <property type="project" value="TreeGrafter"/>
</dbReference>
<feature type="transmembrane region" description="Helical" evidence="6">
    <location>
        <begin position="150"/>
        <end position="169"/>
    </location>
</feature>
<feature type="transmembrane region" description="Helical" evidence="6">
    <location>
        <begin position="276"/>
        <end position="297"/>
    </location>
</feature>
<evidence type="ECO:0000313" key="7">
    <source>
        <dbReference type="EMBL" id="AGL62610.1"/>
    </source>
</evidence>
<dbReference type="Proteomes" id="UP000013893">
    <property type="component" value="Chromosome"/>
</dbReference>
<dbReference type="AlphaFoldDB" id="R4PWG3"/>
<protein>
    <submittedName>
        <fullName evidence="7">Natural resistance-associated macrophage protein</fullName>
    </submittedName>
</protein>
<evidence type="ECO:0000256" key="6">
    <source>
        <dbReference type="SAM" id="Phobius"/>
    </source>
</evidence>
<keyword evidence="4 6" id="KW-1133">Transmembrane helix</keyword>
<proteinExistence type="predicted"/>
<evidence type="ECO:0000256" key="2">
    <source>
        <dbReference type="ARBA" id="ARBA00022448"/>
    </source>
</evidence>
<comment type="subcellular location">
    <subcellularLocation>
        <location evidence="1">Membrane</location>
        <topology evidence="1">Multi-pass membrane protein</topology>
    </subcellularLocation>
</comment>
<name>R4PWG3_9BACT</name>
<sequence length="462" mass="50428">MANLYTWIHDLVGNHNQRAASNAREENLRRANRHYSRFGRFVRVLGPGVVTGAADDDPSGIATYSQAGTIYKYGLLWLFPIMYPLLLAVQESCARIGAVTGDGLAALLKKYYSRKVLYTAVFLVVIANTVNIGSDLAAMSATMQLFFPEIPFIGLAVFFALLCVLLQILVPYRQYAKILKWLAIALFAYPVTSFMVVQNWGEVFQSTFIPNVTINKDTIYIIVGILGTTISPYLFFWNTGEVVEDEVETHRISNLSTGAKPHISKRFIHKIRLDNIAGMSLASISAWFIVVACAAALHGHIGQINNAQDAAAALEPLVQGFPNAGLVAKLLFSVGIIGIGLLAVPVLAGSSSYAISEALGIKEGLYRKFKKAHGFYGIIALATFAGLLINIIGIDPIQALIFTAVFNAVASVPLLYMIWRVGNNPDIMGEYKNSRWSNAGVFAAFILMAAASLVLFYSFIPR</sequence>
<feature type="transmembrane region" description="Helical" evidence="6">
    <location>
        <begin position="439"/>
        <end position="460"/>
    </location>
</feature>
<dbReference type="GO" id="GO:0034755">
    <property type="term" value="P:iron ion transmembrane transport"/>
    <property type="evidence" value="ECO:0007669"/>
    <property type="project" value="TreeGrafter"/>
</dbReference>
<gene>
    <name evidence="7" type="ORF">L336_0910</name>
</gene>
<feature type="transmembrane region" description="Helical" evidence="6">
    <location>
        <begin position="181"/>
        <end position="198"/>
    </location>
</feature>
<feature type="transmembrane region" description="Helical" evidence="6">
    <location>
        <begin position="218"/>
        <end position="236"/>
    </location>
</feature>
<reference evidence="7 8" key="1">
    <citation type="journal article" date="2013" name="Nat. Biotechnol.">
        <title>Genome sequences of rare, uncultured bacteria obtained by differential coverage binning of multiple metagenomes.</title>
        <authorList>
            <person name="Albertsen M."/>
            <person name="Hugenholtz P."/>
            <person name="Skarshewski A."/>
            <person name="Nielsen K.L."/>
            <person name="Tyson G.W."/>
            <person name="Nielsen P.H."/>
        </authorList>
    </citation>
    <scope>NUCLEOTIDE SEQUENCE [LARGE SCALE GENOMIC DNA]</scope>
    <source>
        <strain evidence="7">TM71</strain>
    </source>
</reference>
<dbReference type="HOGENOM" id="CLU_020088_6_2_0"/>
<feature type="transmembrane region" description="Helical" evidence="6">
    <location>
        <begin position="116"/>
        <end position="138"/>
    </location>
</feature>
<dbReference type="OrthoDB" id="9787548at2"/>
<evidence type="ECO:0000256" key="4">
    <source>
        <dbReference type="ARBA" id="ARBA00022989"/>
    </source>
</evidence>
<dbReference type="PANTHER" id="PTHR11706">
    <property type="entry name" value="SOLUTE CARRIER PROTEIN FAMILY 11 MEMBER"/>
    <property type="match status" value="1"/>
</dbReference>
<keyword evidence="2" id="KW-0813">Transport</keyword>
<evidence type="ECO:0000256" key="3">
    <source>
        <dbReference type="ARBA" id="ARBA00022692"/>
    </source>
</evidence>
<accession>R4PWG3</accession>
<evidence type="ECO:0000256" key="5">
    <source>
        <dbReference type="ARBA" id="ARBA00023136"/>
    </source>
</evidence>
<feature type="transmembrane region" description="Helical" evidence="6">
    <location>
        <begin position="400"/>
        <end position="419"/>
    </location>
</feature>
<evidence type="ECO:0000313" key="8">
    <source>
        <dbReference type="Proteomes" id="UP000013893"/>
    </source>
</evidence>
<dbReference type="STRING" id="1332188.L336_0910"/>
<dbReference type="RefSeq" id="WP_015642060.1">
    <property type="nucleotide sequence ID" value="NC_021219.1"/>
</dbReference>
<dbReference type="Pfam" id="PF01566">
    <property type="entry name" value="Nramp"/>
    <property type="match status" value="1"/>
</dbReference>
<feature type="transmembrane region" description="Helical" evidence="6">
    <location>
        <begin position="330"/>
        <end position="355"/>
    </location>
</feature>
<dbReference type="InterPro" id="IPR001046">
    <property type="entry name" value="NRAMP_fam"/>
</dbReference>
<keyword evidence="8" id="KW-1185">Reference proteome</keyword>
<feature type="transmembrane region" description="Helical" evidence="6">
    <location>
        <begin position="375"/>
        <end position="394"/>
    </location>
</feature>
<keyword evidence="3 6" id="KW-0812">Transmembrane</keyword>
<dbReference type="PATRIC" id="fig|1332188.3.peg.906"/>
<dbReference type="GO" id="GO:0005886">
    <property type="term" value="C:plasma membrane"/>
    <property type="evidence" value="ECO:0007669"/>
    <property type="project" value="TreeGrafter"/>
</dbReference>
<keyword evidence="5 6" id="KW-0472">Membrane</keyword>
<organism evidence="7 8">
    <name type="scientific">Candidatus Saccharimonas aalborgensis</name>
    <dbReference type="NCBI Taxonomy" id="1332188"/>
    <lineage>
        <taxon>Bacteria</taxon>
        <taxon>Candidatus Saccharimonadota</taxon>
        <taxon>Candidatus Saccharimonadia</taxon>
        <taxon>Candidatus Saccharimonadales</taxon>
        <taxon>Candidatus Saccharimonadaceae</taxon>
        <taxon>Candidatus Saccharimonas</taxon>
    </lineage>
</organism>
<dbReference type="GO" id="GO:0015086">
    <property type="term" value="F:cadmium ion transmembrane transporter activity"/>
    <property type="evidence" value="ECO:0007669"/>
    <property type="project" value="TreeGrafter"/>
</dbReference>